<comment type="subunit">
    <text evidence="5">Homodimer.</text>
</comment>
<reference evidence="7 8" key="1">
    <citation type="submission" date="2018-12" db="EMBL/GenBank/DDBJ databases">
        <authorList>
            <person name="Chong R.A."/>
        </authorList>
    </citation>
    <scope>NUCLEOTIDE SEQUENCE [LARGE SCALE GENOMIC DNA]</scope>
    <source>
        <strain evidence="7 8">Tca</strain>
    </source>
</reference>
<keyword evidence="1 5" id="KW-0004">4Fe-4S</keyword>
<reference evidence="7 8" key="2">
    <citation type="submission" date="2019-05" db="EMBL/GenBank/DDBJ databases">
        <title>Genome evolution of the obligate endosymbiont Buchnera aphidicola.</title>
        <authorList>
            <person name="Moran N.A."/>
        </authorList>
    </citation>
    <scope>NUCLEOTIDE SEQUENCE [LARGE SCALE GENOMIC DNA]</scope>
    <source>
        <strain evidence="7 8">Tca</strain>
    </source>
</reference>
<dbReference type="GO" id="GO:0005506">
    <property type="term" value="F:iron ion binding"/>
    <property type="evidence" value="ECO:0007669"/>
    <property type="project" value="InterPro"/>
</dbReference>
<dbReference type="OrthoDB" id="9785450at2"/>
<keyword evidence="2 5" id="KW-0479">Metal-binding</keyword>
<dbReference type="RefSeq" id="WP_158353794.1">
    <property type="nucleotide sequence ID" value="NZ_CP034852.1"/>
</dbReference>
<dbReference type="InterPro" id="IPR034904">
    <property type="entry name" value="FSCA_dom_sf"/>
</dbReference>
<dbReference type="Proteomes" id="UP000298782">
    <property type="component" value="Chromosome"/>
</dbReference>
<proteinExistence type="inferred from homology"/>
<feature type="binding site" evidence="5">
    <location>
        <position position="156"/>
    </location>
    <ligand>
        <name>[4Fe-4S] cluster</name>
        <dbReference type="ChEBI" id="CHEBI:49883"/>
    </ligand>
</feature>
<dbReference type="InterPro" id="IPR035903">
    <property type="entry name" value="HesB-like_dom_sf"/>
</dbReference>
<accession>A0A4D6YFP2</accession>
<dbReference type="GO" id="GO:0016226">
    <property type="term" value="P:iron-sulfur cluster assembly"/>
    <property type="evidence" value="ECO:0007669"/>
    <property type="project" value="UniProtKB-UniRule"/>
</dbReference>
<evidence type="ECO:0000256" key="5">
    <source>
        <dbReference type="HAMAP-Rule" id="MF_01637"/>
    </source>
</evidence>
<comment type="similarity">
    <text evidence="5">Belongs to the NfuA family.</text>
</comment>
<evidence type="ECO:0000313" key="7">
    <source>
        <dbReference type="EMBL" id="QCI26943.1"/>
    </source>
</evidence>
<gene>
    <name evidence="5" type="primary">nfuA</name>
    <name evidence="7" type="ORF">D9V80_02180</name>
</gene>
<protein>
    <recommendedName>
        <fullName evidence="5">Fe/S biogenesis protein NfuA</fullName>
    </recommendedName>
</protein>
<name>A0A4D6YFP2_9GAMM</name>
<sequence length="195" mass="22695">MITISEKAKKYFVKLLLNQKKNTHLRIFIMYPGTVHAECGIAYCDIKEINDKEDEIFDYKNFFCVIKKEETPFFRDAKIDISHCNNNLDIKLILNAPYAKNKQTNFIKNSLEKKIEDYLNCFINPELMMHKGKIELIKITKEKYALVKFSGGCNGCSMINTTLKQGVEKKIIKQYPQIKGLIDVTQHERGDHSYS</sequence>
<organism evidence="7 8">
    <name type="scientific">Buchnera aphidicola</name>
    <name type="common">Thelaxes californica</name>
    <dbReference type="NCBI Taxonomy" id="1315998"/>
    <lineage>
        <taxon>Bacteria</taxon>
        <taxon>Pseudomonadati</taxon>
        <taxon>Pseudomonadota</taxon>
        <taxon>Gammaproteobacteria</taxon>
        <taxon>Enterobacterales</taxon>
        <taxon>Erwiniaceae</taxon>
        <taxon>Buchnera</taxon>
    </lineage>
</organism>
<dbReference type="SUPFAM" id="SSF117916">
    <property type="entry name" value="Fe-S cluster assembly (FSCA) domain-like"/>
    <property type="match status" value="1"/>
</dbReference>
<dbReference type="GO" id="GO:0051539">
    <property type="term" value="F:4 iron, 4 sulfur cluster binding"/>
    <property type="evidence" value="ECO:0007669"/>
    <property type="project" value="UniProtKB-UniRule"/>
</dbReference>
<dbReference type="EMBL" id="CP034852">
    <property type="protein sequence ID" value="QCI26943.1"/>
    <property type="molecule type" value="Genomic_DNA"/>
</dbReference>
<dbReference type="Pfam" id="PF01106">
    <property type="entry name" value="NifU"/>
    <property type="match status" value="1"/>
</dbReference>
<evidence type="ECO:0000256" key="4">
    <source>
        <dbReference type="ARBA" id="ARBA00023014"/>
    </source>
</evidence>
<keyword evidence="3 5" id="KW-0408">Iron</keyword>
<evidence type="ECO:0000313" key="8">
    <source>
        <dbReference type="Proteomes" id="UP000298782"/>
    </source>
</evidence>
<dbReference type="AlphaFoldDB" id="A0A4D6YFP2"/>
<comment type="cofactor">
    <cofactor evidence="5">
        <name>[4Fe-4S] cluster</name>
        <dbReference type="ChEBI" id="CHEBI:49883"/>
    </cofactor>
    <text evidence="5">Binds 1 [4Fe-4S] cluster per subunit. The cluster is presumably bound at the interface of two monomers.</text>
</comment>
<dbReference type="SUPFAM" id="SSF89360">
    <property type="entry name" value="HesB-like domain"/>
    <property type="match status" value="1"/>
</dbReference>
<keyword evidence="8" id="KW-1185">Reference proteome</keyword>
<evidence type="ECO:0000256" key="2">
    <source>
        <dbReference type="ARBA" id="ARBA00022723"/>
    </source>
</evidence>
<dbReference type="Gene3D" id="3.30.300.130">
    <property type="entry name" value="Fe-S cluster assembly (FSCA)"/>
    <property type="match status" value="1"/>
</dbReference>
<evidence type="ECO:0000256" key="3">
    <source>
        <dbReference type="ARBA" id="ARBA00023004"/>
    </source>
</evidence>
<feature type="binding site" evidence="5">
    <location>
        <position position="153"/>
    </location>
    <ligand>
        <name>[4Fe-4S] cluster</name>
        <dbReference type="ChEBI" id="CHEBI:49883"/>
    </ligand>
</feature>
<feature type="domain" description="NIF system FeS cluster assembly NifU C-terminal" evidence="6">
    <location>
        <begin position="115"/>
        <end position="180"/>
    </location>
</feature>
<dbReference type="InterPro" id="IPR017726">
    <property type="entry name" value="Fe/S_biogenesis_protein_NfuA"/>
</dbReference>
<evidence type="ECO:0000259" key="6">
    <source>
        <dbReference type="Pfam" id="PF01106"/>
    </source>
</evidence>
<comment type="function">
    <text evidence="5">Involved in iron-sulfur cluster biogenesis. Binds a 4Fe-4S cluster, can transfer this cluster to apoproteins, and thereby intervenes in the maturation of Fe/S proteins. Could also act as a scaffold/chaperone for damaged Fe/S proteins.</text>
</comment>
<evidence type="ECO:0000256" key="1">
    <source>
        <dbReference type="ARBA" id="ARBA00022485"/>
    </source>
</evidence>
<dbReference type="GO" id="GO:0051604">
    <property type="term" value="P:protein maturation"/>
    <property type="evidence" value="ECO:0007669"/>
    <property type="project" value="UniProtKB-UniRule"/>
</dbReference>
<dbReference type="InterPro" id="IPR001075">
    <property type="entry name" value="NIF_FeS_clus_asmbl_NifU_C"/>
</dbReference>
<dbReference type="Gene3D" id="2.60.300.12">
    <property type="entry name" value="HesB-like domain"/>
    <property type="match status" value="1"/>
</dbReference>
<keyword evidence="4 5" id="KW-0411">Iron-sulfur</keyword>
<dbReference type="HAMAP" id="MF_01637">
    <property type="entry name" value="Fe_S_biogen_NfuA"/>
    <property type="match status" value="1"/>
</dbReference>